<dbReference type="GeneID" id="64975007"/>
<keyword evidence="2 3" id="KW-0040">ANK repeat</keyword>
<dbReference type="PROSITE" id="PS50088">
    <property type="entry name" value="ANK_REPEAT"/>
    <property type="match status" value="9"/>
</dbReference>
<keyword evidence="6" id="KW-1185">Reference proteome</keyword>
<dbReference type="InterPro" id="IPR056884">
    <property type="entry name" value="NPHP3-like_N"/>
</dbReference>
<protein>
    <recommendedName>
        <fullName evidence="4">NACHT domain-containing protein</fullName>
    </recommendedName>
</protein>
<dbReference type="Pfam" id="PF12796">
    <property type="entry name" value="Ank_2"/>
    <property type="match status" value="4"/>
</dbReference>
<dbReference type="OrthoDB" id="1577640at2759"/>
<feature type="repeat" description="ANK" evidence="3">
    <location>
        <begin position="841"/>
        <end position="873"/>
    </location>
</feature>
<dbReference type="Proteomes" id="UP000654913">
    <property type="component" value="Chromosome 4"/>
</dbReference>
<evidence type="ECO:0000313" key="5">
    <source>
        <dbReference type="EMBL" id="BCS25002.1"/>
    </source>
</evidence>
<evidence type="ECO:0000256" key="3">
    <source>
        <dbReference type="PROSITE-ProRule" id="PRU00023"/>
    </source>
</evidence>
<feature type="repeat" description="ANK" evidence="3">
    <location>
        <begin position="640"/>
        <end position="672"/>
    </location>
</feature>
<dbReference type="InterPro" id="IPR007111">
    <property type="entry name" value="NACHT_NTPase"/>
</dbReference>
<name>A0A7R8ANL0_9EURO</name>
<feature type="repeat" description="ANK" evidence="3">
    <location>
        <begin position="906"/>
        <end position="938"/>
    </location>
</feature>
<dbReference type="InterPro" id="IPR036770">
    <property type="entry name" value="Ankyrin_rpt-contain_sf"/>
</dbReference>
<dbReference type="Pfam" id="PF00023">
    <property type="entry name" value="Ank"/>
    <property type="match status" value="2"/>
</dbReference>
<feature type="repeat" description="ANK" evidence="3">
    <location>
        <begin position="706"/>
        <end position="738"/>
    </location>
</feature>
<organism evidence="5 6">
    <name type="scientific">Aspergillus puulaauensis</name>
    <dbReference type="NCBI Taxonomy" id="1220207"/>
    <lineage>
        <taxon>Eukaryota</taxon>
        <taxon>Fungi</taxon>
        <taxon>Dikarya</taxon>
        <taxon>Ascomycota</taxon>
        <taxon>Pezizomycotina</taxon>
        <taxon>Eurotiomycetes</taxon>
        <taxon>Eurotiomycetidae</taxon>
        <taxon>Eurotiales</taxon>
        <taxon>Aspergillaceae</taxon>
        <taxon>Aspergillus</taxon>
    </lineage>
</organism>
<dbReference type="SMART" id="SM00248">
    <property type="entry name" value="ANK"/>
    <property type="match status" value="15"/>
</dbReference>
<dbReference type="SUPFAM" id="SSF48403">
    <property type="entry name" value="Ankyrin repeat"/>
    <property type="match status" value="2"/>
</dbReference>
<evidence type="ECO:0000256" key="1">
    <source>
        <dbReference type="ARBA" id="ARBA00022737"/>
    </source>
</evidence>
<dbReference type="RefSeq" id="XP_041557196.1">
    <property type="nucleotide sequence ID" value="XM_041704630.1"/>
</dbReference>
<accession>A0A7R8ANL0</accession>
<dbReference type="PRINTS" id="PR01415">
    <property type="entry name" value="ANKYRIN"/>
</dbReference>
<evidence type="ECO:0000256" key="2">
    <source>
        <dbReference type="ARBA" id="ARBA00023043"/>
    </source>
</evidence>
<dbReference type="Gene3D" id="3.40.50.300">
    <property type="entry name" value="P-loop containing nucleotide triphosphate hydrolases"/>
    <property type="match status" value="1"/>
</dbReference>
<dbReference type="EMBL" id="AP024446">
    <property type="protein sequence ID" value="BCS25002.1"/>
    <property type="molecule type" value="Genomic_DNA"/>
</dbReference>
<dbReference type="InterPro" id="IPR002110">
    <property type="entry name" value="Ankyrin_rpt"/>
</dbReference>
<dbReference type="PROSITE" id="PS50297">
    <property type="entry name" value="ANK_REP_REGION"/>
    <property type="match status" value="9"/>
</dbReference>
<dbReference type="Gene3D" id="1.25.40.20">
    <property type="entry name" value="Ankyrin repeat-containing domain"/>
    <property type="match status" value="3"/>
</dbReference>
<dbReference type="InterPro" id="IPR054471">
    <property type="entry name" value="GPIID_WHD"/>
</dbReference>
<dbReference type="Pfam" id="PF13637">
    <property type="entry name" value="Ank_4"/>
    <property type="match status" value="1"/>
</dbReference>
<feature type="repeat" description="ANK" evidence="3">
    <location>
        <begin position="939"/>
        <end position="971"/>
    </location>
</feature>
<feature type="domain" description="NACHT" evidence="4">
    <location>
        <begin position="69"/>
        <end position="220"/>
    </location>
</feature>
<gene>
    <name evidence="5" type="ORF">APUU_41446A</name>
</gene>
<dbReference type="InterPro" id="IPR051165">
    <property type="entry name" value="Multifunctional_ANK_Repeat"/>
</dbReference>
<reference evidence="5" key="1">
    <citation type="submission" date="2021-01" db="EMBL/GenBank/DDBJ databases">
        <authorList>
            <consortium name="Aspergillus puulaauensis MK2 genome sequencing consortium"/>
            <person name="Kazuki M."/>
            <person name="Futagami T."/>
        </authorList>
    </citation>
    <scope>NUCLEOTIDE SEQUENCE</scope>
    <source>
        <strain evidence="5">MK2</strain>
    </source>
</reference>
<feature type="repeat" description="ANK" evidence="3">
    <location>
        <begin position="673"/>
        <end position="705"/>
    </location>
</feature>
<evidence type="ECO:0000313" key="6">
    <source>
        <dbReference type="Proteomes" id="UP000654913"/>
    </source>
</evidence>
<keyword evidence="1" id="KW-0677">Repeat</keyword>
<feature type="repeat" description="ANK" evidence="3">
    <location>
        <begin position="740"/>
        <end position="772"/>
    </location>
</feature>
<feature type="repeat" description="ANK" evidence="3">
    <location>
        <begin position="570"/>
        <end position="602"/>
    </location>
</feature>
<proteinExistence type="predicted"/>
<reference evidence="5" key="2">
    <citation type="submission" date="2021-02" db="EMBL/GenBank/DDBJ databases">
        <title>Aspergillus puulaauensis MK2 genome sequence.</title>
        <authorList>
            <person name="Futagami T."/>
            <person name="Mori K."/>
            <person name="Kadooka C."/>
            <person name="Tanaka T."/>
        </authorList>
    </citation>
    <scope>NUCLEOTIDE SEQUENCE</scope>
    <source>
        <strain evidence="5">MK2</strain>
    </source>
</reference>
<dbReference type="PROSITE" id="PS50837">
    <property type="entry name" value="NACHT"/>
    <property type="match status" value="1"/>
</dbReference>
<dbReference type="AlphaFoldDB" id="A0A7R8ANL0"/>
<dbReference type="KEGG" id="apuu:APUU_41446A"/>
<dbReference type="Pfam" id="PF24883">
    <property type="entry name" value="NPHP3_N"/>
    <property type="match status" value="1"/>
</dbReference>
<dbReference type="PANTHER" id="PTHR24123:SF33">
    <property type="entry name" value="PROTEIN HOS4"/>
    <property type="match status" value="1"/>
</dbReference>
<dbReference type="PANTHER" id="PTHR24123">
    <property type="entry name" value="ANKYRIN REPEAT-CONTAINING"/>
    <property type="match status" value="1"/>
</dbReference>
<dbReference type="SUPFAM" id="SSF52540">
    <property type="entry name" value="P-loop containing nucleoside triphosphate hydrolases"/>
    <property type="match status" value="1"/>
</dbReference>
<dbReference type="InterPro" id="IPR027417">
    <property type="entry name" value="P-loop_NTPase"/>
</dbReference>
<sequence>MKSLQLLTTGVQKPIEEQRRDLLLWLGTVFPDNEYHAALSLKLHGTCSWILHRTQFQEWLSMAQHDGPKVLWIRGGPGCGKTILTASIVEHLSSDTGIASPVVYFFCTSEDESRRDPDFIPRSWLAQLLNRYDDAVKIGLSTYEPNKYRTATTSEVWEILGRICQNIRQCIFIIDGLDECEPHQQQQQPWLSTTERFLEDLWKFAVVSPVKILISSRKDAEIFSNIRSTCQDCITFFEYDIWPEDTSNDIMEFSKTVVHNRLKVNKDQDLIEEISRETARRGSGMFLWVRLLGLQLDPGKNKTQLRQAVIKMPRGLEQTYRREVEFIMKLDEEERARAMSILRWILFARRPLTVHELTEALLSEESSTSSYPSSGLPDSWDEYYVNGMIRKLCRSLIDVRGDPADSSMETHTVHFMHSSVREFLTHHIAAATEHGISFTEACKEHEVLARTCLSYLCYEELTISSGIDSKVSDFPFTLYASREWSAHLTSSGNISHEIEALIRKLLDPATCRWKVWSNLVLPGRVDSLSREGTDKPIPTGPLFWASYLGLRNTVQWLLSLNVDINASDKRYGSALQAAASRGHIKTLQLLIESGADVNISGGKYFYAIIIAVKICPPERLKEVIGILLEAGADIDSCDGDGRNALHYASLTGLTEAAAFLIQHGACIDASDRNGWTALLLASAHGYPQLADLLVTKGANMEAVNKEGQTPLFIAVKMNHHDTLKCLLQQGAQVNCKTGDYDFVPLHIAAAKGSIEAITTLVHHGALVDTKAKGQPPMTPLSVAAFDGHVSIVQFLIEHGAVVTDSVSEHPTPLVFGIAGKRYPVVKFFLDHGAPVGTTIYSGYTPLHIAAYTGQVDIIQLLLLHGAAVDAVTTGGATPLTTAIAAGNTLAVSCLLEHNATLEPSTNKASPLTVAIKHGFLEIVQLLLQHGVNPEAYDLGQITPLMAAVSWGRGEIVRLLLQYGARPEPQNKDSVTFILLAIKQGHTDVVQTLIEHFPDLNPDPSTYLLCAIEFDRPDVARMLLEREPYKVLAKDPFYVAFAASKGRDAITQSLIQHSMEIDVID</sequence>
<dbReference type="Pfam" id="PF22939">
    <property type="entry name" value="WHD_GPIID"/>
    <property type="match status" value="1"/>
</dbReference>
<evidence type="ECO:0000259" key="4">
    <source>
        <dbReference type="PROSITE" id="PS50837"/>
    </source>
</evidence>
<feature type="repeat" description="ANK" evidence="3">
    <location>
        <begin position="775"/>
        <end position="800"/>
    </location>
</feature>